<evidence type="ECO:0000313" key="2">
    <source>
        <dbReference type="EMBL" id="PQQ06440.1"/>
    </source>
</evidence>
<accession>A0A314YJV8</accession>
<name>A0A314YJV8_PRUYE</name>
<keyword evidence="3" id="KW-1185">Reference proteome</keyword>
<evidence type="ECO:0000313" key="1">
    <source>
        <dbReference type="EMBL" id="PQM42916.1"/>
    </source>
</evidence>
<comment type="caution">
    <text evidence="2">The sequence shown here is derived from an EMBL/GenBank/DDBJ whole genome shotgun (WGS) entry which is preliminary data.</text>
</comment>
<reference evidence="2 3" key="1">
    <citation type="submission" date="2018-02" db="EMBL/GenBank/DDBJ databases">
        <title>Draft genome of wild Prunus yedoensis var. nudiflora.</title>
        <authorList>
            <person name="Baek S."/>
            <person name="Kim J.-H."/>
            <person name="Choi K."/>
            <person name="Kim G.-B."/>
            <person name="Cho A."/>
            <person name="Jang H."/>
            <person name="Shin C.-H."/>
            <person name="Yu H.-J."/>
            <person name="Mun J.-H."/>
        </authorList>
    </citation>
    <scope>NUCLEOTIDE SEQUENCE [LARGE SCALE GENOMIC DNA]</scope>
    <source>
        <strain evidence="3">cv. Jeju island</strain>
        <tissue evidence="2">Leaf</tissue>
    </source>
</reference>
<evidence type="ECO:0000313" key="3">
    <source>
        <dbReference type="Proteomes" id="UP000250321"/>
    </source>
</evidence>
<proteinExistence type="predicted"/>
<organism evidence="2 3">
    <name type="scientific">Prunus yedoensis var. nudiflora</name>
    <dbReference type="NCBI Taxonomy" id="2094558"/>
    <lineage>
        <taxon>Eukaryota</taxon>
        <taxon>Viridiplantae</taxon>
        <taxon>Streptophyta</taxon>
        <taxon>Embryophyta</taxon>
        <taxon>Tracheophyta</taxon>
        <taxon>Spermatophyta</taxon>
        <taxon>Magnoliopsida</taxon>
        <taxon>eudicotyledons</taxon>
        <taxon>Gunneridae</taxon>
        <taxon>Pentapetalae</taxon>
        <taxon>rosids</taxon>
        <taxon>fabids</taxon>
        <taxon>Rosales</taxon>
        <taxon>Rosaceae</taxon>
        <taxon>Amygdaloideae</taxon>
        <taxon>Amygdaleae</taxon>
        <taxon>Prunus</taxon>
    </lineage>
</organism>
<dbReference type="EMBL" id="PJQY01000959">
    <property type="protein sequence ID" value="PQQ06440.1"/>
    <property type="molecule type" value="Genomic_DNA"/>
</dbReference>
<dbReference type="EMBL" id="PJQY01002747">
    <property type="protein sequence ID" value="PQM42916.1"/>
    <property type="molecule type" value="Genomic_DNA"/>
</dbReference>
<dbReference type="Proteomes" id="UP000250321">
    <property type="component" value="Unassembled WGS sequence"/>
</dbReference>
<sequence>MVILSLIAGTKILQNIIVISVTRMGTPTLIADTKGDRAISLREINPPEISQIGTMHLAGIIRIDPISLPSLLLCMPIHHRPTPA</sequence>
<gene>
    <name evidence="2" type="ORF">Pyn_19218</name>
    <name evidence="1" type="ORF">Pyn_38021</name>
</gene>
<protein>
    <submittedName>
        <fullName evidence="2">Uncharacterized protein</fullName>
    </submittedName>
</protein>
<dbReference type="AlphaFoldDB" id="A0A314YJV8"/>